<comment type="caution">
    <text evidence="1">The sequence shown here is derived from an EMBL/GenBank/DDBJ whole genome shotgun (WGS) entry which is preliminary data.</text>
</comment>
<feature type="non-terminal residue" evidence="1">
    <location>
        <position position="1"/>
    </location>
</feature>
<proteinExistence type="predicted"/>
<organism evidence="1">
    <name type="scientific">marine sediment metagenome</name>
    <dbReference type="NCBI Taxonomy" id="412755"/>
    <lineage>
        <taxon>unclassified sequences</taxon>
        <taxon>metagenomes</taxon>
        <taxon>ecological metagenomes</taxon>
    </lineage>
</organism>
<dbReference type="AlphaFoldDB" id="X1QLT0"/>
<sequence>HNKYAPGGQADNLLALFVRLPVSGSKMDITTPGGQAGGQANIY</sequence>
<dbReference type="EMBL" id="BARV01035286">
    <property type="protein sequence ID" value="GAI55756.1"/>
    <property type="molecule type" value="Genomic_DNA"/>
</dbReference>
<evidence type="ECO:0000313" key="1">
    <source>
        <dbReference type="EMBL" id="GAI55756.1"/>
    </source>
</evidence>
<accession>X1QLT0</accession>
<name>X1QLT0_9ZZZZ</name>
<reference evidence="1" key="1">
    <citation type="journal article" date="2014" name="Front. Microbiol.">
        <title>High frequency of phylogenetically diverse reductive dehalogenase-homologous genes in deep subseafloor sedimentary metagenomes.</title>
        <authorList>
            <person name="Kawai M."/>
            <person name="Futagami T."/>
            <person name="Toyoda A."/>
            <person name="Takaki Y."/>
            <person name="Nishi S."/>
            <person name="Hori S."/>
            <person name="Arai W."/>
            <person name="Tsubouchi T."/>
            <person name="Morono Y."/>
            <person name="Uchiyama I."/>
            <person name="Ito T."/>
            <person name="Fujiyama A."/>
            <person name="Inagaki F."/>
            <person name="Takami H."/>
        </authorList>
    </citation>
    <scope>NUCLEOTIDE SEQUENCE</scope>
    <source>
        <strain evidence="1">Expedition CK06-06</strain>
    </source>
</reference>
<gene>
    <name evidence="1" type="ORF">S06H3_55085</name>
</gene>
<protein>
    <submittedName>
        <fullName evidence="1">Uncharacterized protein</fullName>
    </submittedName>
</protein>